<dbReference type="GO" id="GO:0051233">
    <property type="term" value="C:spindle midzone"/>
    <property type="evidence" value="ECO:0007669"/>
    <property type="project" value="TreeGrafter"/>
</dbReference>
<reference evidence="12" key="1">
    <citation type="journal article" date="2023" name="Front. Mar. Sci.">
        <title>A new Merluccius polli reference genome to investigate the effects of global change in West African waters.</title>
        <authorList>
            <person name="Mateo J.L."/>
            <person name="Blanco-Fernandez C."/>
            <person name="Garcia-Vazquez E."/>
            <person name="Machado-Schiaffino G."/>
        </authorList>
    </citation>
    <scope>NUCLEOTIDE SEQUENCE</scope>
    <source>
        <strain evidence="12">C29</strain>
        <tissue evidence="12">Fin</tissue>
    </source>
</reference>
<dbReference type="Gene3D" id="6.10.250.1900">
    <property type="match status" value="1"/>
</dbReference>
<evidence type="ECO:0000256" key="5">
    <source>
        <dbReference type="ARBA" id="ARBA00022618"/>
    </source>
</evidence>
<evidence type="ECO:0000256" key="4">
    <source>
        <dbReference type="ARBA" id="ARBA00022454"/>
    </source>
</evidence>
<protein>
    <submittedName>
        <fullName evidence="12">Borealin-2</fullName>
    </submittedName>
</protein>
<comment type="similarity">
    <text evidence="3">Belongs to the borealin family.</text>
</comment>
<dbReference type="PANTHER" id="PTHR16040:SF10">
    <property type="entry name" value="BOREALIN-2"/>
    <property type="match status" value="1"/>
</dbReference>
<accession>A0AA47P5W2</accession>
<evidence type="ECO:0000256" key="6">
    <source>
        <dbReference type="ARBA" id="ARBA00022776"/>
    </source>
</evidence>
<keyword evidence="4" id="KW-0158">Chromosome</keyword>
<proteinExistence type="inferred from homology"/>
<evidence type="ECO:0000256" key="10">
    <source>
        <dbReference type="SAM" id="MobiDB-lite"/>
    </source>
</evidence>
<evidence type="ECO:0000256" key="8">
    <source>
        <dbReference type="ARBA" id="ARBA00023306"/>
    </source>
</evidence>
<evidence type="ECO:0000256" key="1">
    <source>
        <dbReference type="ARBA" id="ARBA00004123"/>
    </source>
</evidence>
<name>A0AA47P5W2_MERPO</name>
<keyword evidence="13" id="KW-1185">Reference proteome</keyword>
<keyword evidence="6" id="KW-0498">Mitosis</keyword>
<feature type="region of interest" description="Disordered" evidence="10">
    <location>
        <begin position="84"/>
        <end position="118"/>
    </location>
</feature>
<keyword evidence="8" id="KW-0131">Cell cycle</keyword>
<dbReference type="GO" id="GO:0051301">
    <property type="term" value="P:cell division"/>
    <property type="evidence" value="ECO:0007669"/>
    <property type="project" value="UniProtKB-KW"/>
</dbReference>
<keyword evidence="9" id="KW-0137">Centromere</keyword>
<evidence type="ECO:0000256" key="7">
    <source>
        <dbReference type="ARBA" id="ARBA00023242"/>
    </source>
</evidence>
<comment type="subcellular location">
    <subcellularLocation>
        <location evidence="2">Chromosome</location>
        <location evidence="2">Centromere</location>
    </subcellularLocation>
    <subcellularLocation>
        <location evidence="1">Nucleus</location>
    </subcellularLocation>
</comment>
<dbReference type="GO" id="GO:0000070">
    <property type="term" value="P:mitotic sister chromatid segregation"/>
    <property type="evidence" value="ECO:0007669"/>
    <property type="project" value="TreeGrafter"/>
</dbReference>
<keyword evidence="5" id="KW-0132">Cell division</keyword>
<dbReference type="Pfam" id="PF10444">
    <property type="entry name" value="Nbl1_Borealin_N"/>
    <property type="match status" value="1"/>
</dbReference>
<dbReference type="Proteomes" id="UP001174136">
    <property type="component" value="Unassembled WGS sequence"/>
</dbReference>
<dbReference type="EMBL" id="JAOPHQ010001764">
    <property type="protein sequence ID" value="KAK0149405.1"/>
    <property type="molecule type" value="Genomic_DNA"/>
</dbReference>
<feature type="domain" description="Borealin N-terminal" evidence="11">
    <location>
        <begin position="28"/>
        <end position="80"/>
    </location>
</feature>
<evidence type="ECO:0000256" key="9">
    <source>
        <dbReference type="ARBA" id="ARBA00023328"/>
    </source>
</evidence>
<comment type="caution">
    <text evidence="12">The sequence shown here is derived from an EMBL/GenBank/DDBJ whole genome shotgun (WGS) entry which is preliminary data.</text>
</comment>
<dbReference type="InterPro" id="IPR018867">
    <property type="entry name" value="Cell_div_borealin"/>
</dbReference>
<dbReference type="GO" id="GO:0005634">
    <property type="term" value="C:nucleus"/>
    <property type="evidence" value="ECO:0007669"/>
    <property type="project" value="UniProtKB-SubCell"/>
</dbReference>
<dbReference type="GO" id="GO:0032133">
    <property type="term" value="C:chromosome passenger complex"/>
    <property type="evidence" value="ECO:0007669"/>
    <property type="project" value="TreeGrafter"/>
</dbReference>
<dbReference type="GO" id="GO:0000775">
    <property type="term" value="C:chromosome, centromeric region"/>
    <property type="evidence" value="ECO:0007669"/>
    <property type="project" value="UniProtKB-SubCell"/>
</dbReference>
<gene>
    <name evidence="12" type="primary">cdca9</name>
    <name evidence="12" type="ORF">N1851_009874</name>
</gene>
<evidence type="ECO:0000259" key="11">
    <source>
        <dbReference type="Pfam" id="PF10444"/>
    </source>
</evidence>
<dbReference type="AlphaFoldDB" id="A0AA47P5W2"/>
<dbReference type="PANTHER" id="PTHR16040">
    <property type="entry name" value="AUSTRALIN, ISOFORM A-RELATED"/>
    <property type="match status" value="1"/>
</dbReference>
<evidence type="ECO:0000313" key="13">
    <source>
        <dbReference type="Proteomes" id="UP001174136"/>
    </source>
</evidence>
<sequence>MPLRRTKHLALSAAVQDQTAELRQTRCALFIQQFEKEAQERVSEMEAKMDNMLATVCKFFKVERMKMPPSLQNTLMADLISGKPNNSPEIHQPLKRVSSRKGEAVGGKGTKKTRALVGSNSTGNLGASTCTVKRTTSRLLKNGDLTAKTKPKFRSVSSAGDLCSVAGCGPHVTITTSRGQTFCVSEETKDDINLDMLDDVALFQMQKLMVMDRSPFFPCIPV</sequence>
<evidence type="ECO:0000256" key="3">
    <source>
        <dbReference type="ARBA" id="ARBA00009914"/>
    </source>
</evidence>
<evidence type="ECO:0000256" key="2">
    <source>
        <dbReference type="ARBA" id="ARBA00004584"/>
    </source>
</evidence>
<evidence type="ECO:0000313" key="12">
    <source>
        <dbReference type="EMBL" id="KAK0149405.1"/>
    </source>
</evidence>
<keyword evidence="7" id="KW-0539">Nucleus</keyword>
<dbReference type="InterPro" id="IPR018851">
    <property type="entry name" value="Borealin_N"/>
</dbReference>
<organism evidence="12 13">
    <name type="scientific">Merluccius polli</name>
    <name type="common">Benguela hake</name>
    <name type="synonym">Merluccius cadenati</name>
    <dbReference type="NCBI Taxonomy" id="89951"/>
    <lineage>
        <taxon>Eukaryota</taxon>
        <taxon>Metazoa</taxon>
        <taxon>Chordata</taxon>
        <taxon>Craniata</taxon>
        <taxon>Vertebrata</taxon>
        <taxon>Euteleostomi</taxon>
        <taxon>Actinopterygii</taxon>
        <taxon>Neopterygii</taxon>
        <taxon>Teleostei</taxon>
        <taxon>Neoteleostei</taxon>
        <taxon>Acanthomorphata</taxon>
        <taxon>Zeiogadaria</taxon>
        <taxon>Gadariae</taxon>
        <taxon>Gadiformes</taxon>
        <taxon>Gadoidei</taxon>
        <taxon>Merlucciidae</taxon>
        <taxon>Merluccius</taxon>
    </lineage>
</organism>